<dbReference type="RefSeq" id="WP_066961270.1">
    <property type="nucleotide sequence ID" value="NZ_CP023449.1"/>
</dbReference>
<gene>
    <name evidence="1" type="ORF">COO09_13485</name>
</gene>
<dbReference type="KEGG" id="rdi:CMV14_19145"/>
<keyword evidence="2" id="KW-1185">Reference proteome</keyword>
<organism evidence="1 2">
    <name type="scientific">Rhizorhabdus dicambivorans</name>
    <dbReference type="NCBI Taxonomy" id="1850238"/>
    <lineage>
        <taxon>Bacteria</taxon>
        <taxon>Pseudomonadati</taxon>
        <taxon>Pseudomonadota</taxon>
        <taxon>Alphaproteobacteria</taxon>
        <taxon>Sphingomonadales</taxon>
        <taxon>Sphingomonadaceae</taxon>
        <taxon>Rhizorhabdus</taxon>
    </lineage>
</organism>
<accession>A0A2A4FVP5</accession>
<proteinExistence type="predicted"/>
<dbReference type="AlphaFoldDB" id="A0A2A4FVP5"/>
<dbReference type="OrthoDB" id="7567395at2"/>
<comment type="caution">
    <text evidence="1">The sequence shown here is derived from an EMBL/GenBank/DDBJ whole genome shotgun (WGS) entry which is preliminary data.</text>
</comment>
<dbReference type="EMBL" id="NWUF01000012">
    <property type="protein sequence ID" value="PCE41764.1"/>
    <property type="molecule type" value="Genomic_DNA"/>
</dbReference>
<dbReference type="Proteomes" id="UP000218934">
    <property type="component" value="Unassembled WGS sequence"/>
</dbReference>
<name>A0A2A4FVP5_9SPHN</name>
<reference evidence="1 2" key="1">
    <citation type="submission" date="2017-09" db="EMBL/GenBank/DDBJ databases">
        <title>The Catabolism of 3,6-Dichlorosalicylic acid is Initiated by the Cytochrome P450 Monooxygenase DsmABC in Rhizorhabdus dicambivorans Ndbn-20.</title>
        <authorList>
            <person name="Na L."/>
        </authorList>
    </citation>
    <scope>NUCLEOTIDE SEQUENCE [LARGE SCALE GENOMIC DNA]</scope>
    <source>
        <strain evidence="1 2">Ndbn-20m</strain>
    </source>
</reference>
<sequence>MTSWPPDLVPPPRSEPLLLPWPAPGRPGGFIQFDDAEQWRAFVASLALDPLIPQIVQAKYARAQKLYLLGWIDLDLVKAGELVALTALELALNDRYGADVKPLPRKRLDPSTALMATPPRRSFNALLKDMVTKDGLTDGQIPMIARCGGTAIGQLTGETKPTLADRRNALAHGDPFDGLPTGGLLELVRDLIGFAYRHYLAEVGQAR</sequence>
<protein>
    <submittedName>
        <fullName evidence="1">Uncharacterized protein</fullName>
    </submittedName>
</protein>
<evidence type="ECO:0000313" key="2">
    <source>
        <dbReference type="Proteomes" id="UP000218934"/>
    </source>
</evidence>
<evidence type="ECO:0000313" key="1">
    <source>
        <dbReference type="EMBL" id="PCE41764.1"/>
    </source>
</evidence>